<dbReference type="AlphaFoldDB" id="A0A9X6RJE9"/>
<reference evidence="2" key="1">
    <citation type="submission" date="2017-01" db="EMBL/GenBank/DDBJ databases">
        <title>Comparative genomics of anhydrobiosis in the tardigrade Hypsibius dujardini.</title>
        <authorList>
            <person name="Yoshida Y."/>
            <person name="Koutsovoulos G."/>
            <person name="Laetsch D."/>
            <person name="Stevens L."/>
            <person name="Kumar S."/>
            <person name="Horikawa D."/>
            <person name="Ishino K."/>
            <person name="Komine S."/>
            <person name="Tomita M."/>
            <person name="Blaxter M."/>
            <person name="Arakawa K."/>
        </authorList>
    </citation>
    <scope>NUCLEOTIDE SEQUENCE [LARGE SCALE GENOMIC DNA]</scope>
    <source>
        <strain evidence="2">Z151</strain>
    </source>
</reference>
<keyword evidence="2" id="KW-1185">Reference proteome</keyword>
<organism evidence="1 2">
    <name type="scientific">Hypsibius exemplaris</name>
    <name type="common">Freshwater tardigrade</name>
    <dbReference type="NCBI Taxonomy" id="2072580"/>
    <lineage>
        <taxon>Eukaryota</taxon>
        <taxon>Metazoa</taxon>
        <taxon>Ecdysozoa</taxon>
        <taxon>Tardigrada</taxon>
        <taxon>Eutardigrada</taxon>
        <taxon>Parachela</taxon>
        <taxon>Hypsibioidea</taxon>
        <taxon>Hypsibiidae</taxon>
        <taxon>Hypsibius</taxon>
    </lineage>
</organism>
<evidence type="ECO:0000313" key="2">
    <source>
        <dbReference type="Proteomes" id="UP000192578"/>
    </source>
</evidence>
<dbReference type="EMBL" id="MTYJ01000179">
    <property type="protein sequence ID" value="OWA50013.1"/>
    <property type="molecule type" value="Genomic_DNA"/>
</dbReference>
<dbReference type="Proteomes" id="UP000192578">
    <property type="component" value="Unassembled WGS sequence"/>
</dbReference>
<gene>
    <name evidence="1" type="ORF">BV898_14544</name>
</gene>
<name>A0A9X6RJE9_HYPEX</name>
<sequence length="90" mass="10512">MLMALRELLLEAEGVLPMLIHMERITPSKFPRWGREQTPATDVSTAPSFDVPLSVSNPTLLERVNRLVNEHREMMEKLHLRYTKWSTRVL</sequence>
<evidence type="ECO:0000313" key="1">
    <source>
        <dbReference type="EMBL" id="OWA50013.1"/>
    </source>
</evidence>
<comment type="caution">
    <text evidence="1">The sequence shown here is derived from an EMBL/GenBank/DDBJ whole genome shotgun (WGS) entry which is preliminary data.</text>
</comment>
<protein>
    <submittedName>
        <fullName evidence="1">Uncharacterized protein</fullName>
    </submittedName>
</protein>
<accession>A0A9X6RJE9</accession>
<proteinExistence type="predicted"/>